<gene>
    <name evidence="2" type="ORF">BAE27_01090</name>
</gene>
<comment type="caution">
    <text evidence="2">The sequence shown here is derived from an EMBL/GenBank/DDBJ whole genome shotgun (WGS) entry which is preliminary data.</text>
</comment>
<feature type="signal peptide" evidence="1">
    <location>
        <begin position="1"/>
        <end position="31"/>
    </location>
</feature>
<dbReference type="RefSeq" id="WP_070113886.1">
    <property type="nucleotide sequence ID" value="NZ_LZYE01000020.1"/>
</dbReference>
<dbReference type="EMBL" id="LZYE01000020">
    <property type="protein sequence ID" value="OFC38863.1"/>
    <property type="molecule type" value="Genomic_DNA"/>
</dbReference>
<keyword evidence="1" id="KW-0732">Signal</keyword>
<accession>A0A1E7YRE5</accession>
<evidence type="ECO:0000313" key="3">
    <source>
        <dbReference type="Proteomes" id="UP000175616"/>
    </source>
</evidence>
<protein>
    <submittedName>
        <fullName evidence="2">Uncharacterized protein</fullName>
    </submittedName>
</protein>
<dbReference type="Proteomes" id="UP000175616">
    <property type="component" value="Unassembled WGS sequence"/>
</dbReference>
<reference evidence="2 3" key="1">
    <citation type="submission" date="2016-06" db="EMBL/GenBank/DDBJ databases">
        <title>Gene turnover analysis identifies the evolutionary adaptation of the extremophile Acidithiobacillus caldus.</title>
        <authorList>
            <person name="Zhang X."/>
        </authorList>
    </citation>
    <scope>NUCLEOTIDE SEQUENCE [LARGE SCALE GENOMIC DNA]</scope>
    <source>
        <strain evidence="2 3">DX</strain>
    </source>
</reference>
<organism evidence="2 3">
    <name type="scientific">Acidithiobacillus caldus</name>
    <dbReference type="NCBI Taxonomy" id="33059"/>
    <lineage>
        <taxon>Bacteria</taxon>
        <taxon>Pseudomonadati</taxon>
        <taxon>Pseudomonadota</taxon>
        <taxon>Acidithiobacillia</taxon>
        <taxon>Acidithiobacillales</taxon>
        <taxon>Acidithiobacillaceae</taxon>
        <taxon>Acidithiobacillus</taxon>
    </lineage>
</organism>
<sequence length="111" mass="12322">MKTYRGYRAAILGLMLTSAVLATVASQSARADDFSLGVAIPGASLYLGQAPRYYYAPPVVVAPPPRPVYYVAPPAPGYYVVPEGRHWKRHGPPPWAGRWHHEEHWGHWDGD</sequence>
<name>A0A1E7YRE5_9PROT</name>
<feature type="chain" id="PRO_5009209113" evidence="1">
    <location>
        <begin position="32"/>
        <end position="111"/>
    </location>
</feature>
<evidence type="ECO:0000256" key="1">
    <source>
        <dbReference type="SAM" id="SignalP"/>
    </source>
</evidence>
<evidence type="ECO:0000313" key="2">
    <source>
        <dbReference type="EMBL" id="OFC38863.1"/>
    </source>
</evidence>
<dbReference type="AlphaFoldDB" id="A0A1E7YRE5"/>
<proteinExistence type="predicted"/>